<evidence type="ECO:0000313" key="1">
    <source>
        <dbReference type="EMBL" id="KRN26565.1"/>
    </source>
</evidence>
<proteinExistence type="predicted"/>
<dbReference type="Proteomes" id="UP000051442">
    <property type="component" value="Unassembled WGS sequence"/>
</dbReference>
<accession>A0A0R2FJS9</accession>
<reference evidence="1 2" key="1">
    <citation type="journal article" date="2015" name="Genome Announc.">
        <title>Expanding the biotechnology potential of lactobacilli through comparative genomics of 213 strains and associated genera.</title>
        <authorList>
            <person name="Sun Z."/>
            <person name="Harris H.M."/>
            <person name="McCann A."/>
            <person name="Guo C."/>
            <person name="Argimon S."/>
            <person name="Zhang W."/>
            <person name="Yang X."/>
            <person name="Jeffery I.B."/>
            <person name="Cooney J.C."/>
            <person name="Kagawa T.F."/>
            <person name="Liu W."/>
            <person name="Song Y."/>
            <person name="Salvetti E."/>
            <person name="Wrobel A."/>
            <person name="Rasinkangas P."/>
            <person name="Parkhill J."/>
            <person name="Rea M.C."/>
            <person name="O'Sullivan O."/>
            <person name="Ritari J."/>
            <person name="Douillard F.P."/>
            <person name="Paul Ross R."/>
            <person name="Yang R."/>
            <person name="Briner A.E."/>
            <person name="Felis G.E."/>
            <person name="de Vos W.M."/>
            <person name="Barrangou R."/>
            <person name="Klaenhammer T.R."/>
            <person name="Caufield P.W."/>
            <person name="Cui Y."/>
            <person name="Zhang H."/>
            <person name="O'Toole P.W."/>
        </authorList>
    </citation>
    <scope>NUCLEOTIDE SEQUENCE [LARGE SCALE GENOMIC DNA]</scope>
    <source>
        <strain evidence="1 2">DSM 23365</strain>
    </source>
</reference>
<dbReference type="PATRIC" id="fig|1423804.4.peg.1216"/>
<protein>
    <submittedName>
        <fullName evidence="1">Uncharacterized protein</fullName>
    </submittedName>
</protein>
<evidence type="ECO:0000313" key="2">
    <source>
        <dbReference type="Proteomes" id="UP000051442"/>
    </source>
</evidence>
<name>A0A0R2FJS9_9LACO</name>
<dbReference type="EMBL" id="AYZM01000017">
    <property type="protein sequence ID" value="KRN26565.1"/>
    <property type="molecule type" value="Genomic_DNA"/>
</dbReference>
<sequence length="93" mass="10386">MATEMTYTDQLNAAKALTTMPVADAELATHFEDLLALKQQLDQRVSQLDNRLHPVESKSLVNTPYFEKFGLGETPVASDDDHTNVMMGFLSRN</sequence>
<gene>
    <name evidence="1" type="ORF">FD14_GL001133</name>
</gene>
<organism evidence="1 2">
    <name type="scientific">Secundilactobacillus similis DSM 23365 = JCM 2765</name>
    <dbReference type="NCBI Taxonomy" id="1423804"/>
    <lineage>
        <taxon>Bacteria</taxon>
        <taxon>Bacillati</taxon>
        <taxon>Bacillota</taxon>
        <taxon>Bacilli</taxon>
        <taxon>Lactobacillales</taxon>
        <taxon>Lactobacillaceae</taxon>
        <taxon>Secundilactobacillus</taxon>
    </lineage>
</organism>
<keyword evidence="2" id="KW-1185">Reference proteome</keyword>
<dbReference type="AlphaFoldDB" id="A0A0R2FJS9"/>
<comment type="caution">
    <text evidence="1">The sequence shown here is derived from an EMBL/GenBank/DDBJ whole genome shotgun (WGS) entry which is preliminary data.</text>
</comment>